<keyword evidence="5" id="KW-0539">Nucleus</keyword>
<dbReference type="PROSITE" id="PS50048">
    <property type="entry name" value="ZN2_CY6_FUNGAL_2"/>
    <property type="match status" value="1"/>
</dbReference>
<keyword evidence="4" id="KW-0804">Transcription</keyword>
<keyword evidence="6" id="KW-0175">Coiled coil</keyword>
<proteinExistence type="predicted"/>
<comment type="subcellular location">
    <subcellularLocation>
        <location evidence="1">Nucleus</location>
    </subcellularLocation>
</comment>
<dbReference type="OMA" id="DMPRTEA"/>
<evidence type="ECO:0000256" key="1">
    <source>
        <dbReference type="ARBA" id="ARBA00004123"/>
    </source>
</evidence>
<dbReference type="Gene3D" id="4.10.240.10">
    <property type="entry name" value="Zn(2)-C6 fungal-type DNA-binding domain"/>
    <property type="match status" value="1"/>
</dbReference>
<dbReference type="GO" id="GO:0000981">
    <property type="term" value="F:DNA-binding transcription factor activity, RNA polymerase II-specific"/>
    <property type="evidence" value="ECO:0007669"/>
    <property type="project" value="InterPro"/>
</dbReference>
<dbReference type="Pfam" id="PF00172">
    <property type="entry name" value="Zn_clus"/>
    <property type="match status" value="1"/>
</dbReference>
<reference evidence="8 9" key="1">
    <citation type="journal article" date="2011" name="Genome Biol.">
        <title>Comparative genome sequence analysis underscores mycoparasitism as the ancestral life style of Trichoderma.</title>
        <authorList>
            <person name="Kubicek C.P."/>
            <person name="Herrera-Estrella A."/>
            <person name="Seidl-Seiboth V."/>
            <person name="Martinez D.A."/>
            <person name="Druzhinina I.S."/>
            <person name="Thon M."/>
            <person name="Zeilinger S."/>
            <person name="Casas-Flores S."/>
            <person name="Horwitz B.A."/>
            <person name="Mukherjee P.K."/>
            <person name="Mukherjee M."/>
            <person name="Kredics L."/>
            <person name="Alcaraz L.D."/>
            <person name="Aerts A."/>
            <person name="Antal Z."/>
            <person name="Atanasova L."/>
            <person name="Cervantes-Badillo M.G."/>
            <person name="Challacombe J."/>
            <person name="Chertkov O."/>
            <person name="McCluskey K."/>
            <person name="Coulpier F."/>
            <person name="Deshpande N."/>
            <person name="von Doehren H."/>
            <person name="Ebbole D.J."/>
            <person name="Esquivel-Naranjo E.U."/>
            <person name="Fekete E."/>
            <person name="Flipphi M."/>
            <person name="Glaser F."/>
            <person name="Gomez-Rodriguez E.Y."/>
            <person name="Gruber S."/>
            <person name="Han C."/>
            <person name="Henrissat B."/>
            <person name="Hermosa R."/>
            <person name="Hernandez-Onate M."/>
            <person name="Karaffa L."/>
            <person name="Kosti I."/>
            <person name="Le Crom S."/>
            <person name="Lindquist E."/>
            <person name="Lucas S."/>
            <person name="Luebeck M."/>
            <person name="Luebeck P.S."/>
            <person name="Margeot A."/>
            <person name="Metz B."/>
            <person name="Misra M."/>
            <person name="Nevalainen H."/>
            <person name="Omann M."/>
            <person name="Packer N."/>
            <person name="Perrone G."/>
            <person name="Uresti-Rivera E.E."/>
            <person name="Salamov A."/>
            <person name="Schmoll M."/>
            <person name="Seiboth B."/>
            <person name="Shapiro H."/>
            <person name="Sukno S."/>
            <person name="Tamayo-Ramos J.A."/>
            <person name="Tisch D."/>
            <person name="Wiest A."/>
            <person name="Wilkinson H.H."/>
            <person name="Zhang M."/>
            <person name="Coutinho P.M."/>
            <person name="Kenerley C.M."/>
            <person name="Monte E."/>
            <person name="Baker S.E."/>
            <person name="Grigoriev I.V."/>
        </authorList>
    </citation>
    <scope>NUCLEOTIDE SEQUENCE [LARGE SCALE GENOMIC DNA]</scope>
    <source>
        <strain evidence="9">ATCC 20476 / IMI 206040</strain>
    </source>
</reference>
<evidence type="ECO:0000256" key="3">
    <source>
        <dbReference type="ARBA" id="ARBA00023015"/>
    </source>
</evidence>
<dbReference type="EMBL" id="ABDG02000029">
    <property type="protein sequence ID" value="EHK39353.1"/>
    <property type="molecule type" value="Genomic_DNA"/>
</dbReference>
<keyword evidence="2" id="KW-0479">Metal-binding</keyword>
<dbReference type="CDD" id="cd00067">
    <property type="entry name" value="GAL4"/>
    <property type="match status" value="1"/>
</dbReference>
<name>G9PBX0_HYPAI</name>
<keyword evidence="9" id="KW-1185">Reference proteome</keyword>
<dbReference type="PANTHER" id="PTHR47338:SF5">
    <property type="entry name" value="ZN(II)2CYS6 TRANSCRIPTION FACTOR (EUROFUNG)"/>
    <property type="match status" value="1"/>
</dbReference>
<dbReference type="OrthoDB" id="4356994at2759"/>
<dbReference type="HOGENOM" id="CLU_700393_0_0_1"/>
<dbReference type="GO" id="GO:0008270">
    <property type="term" value="F:zinc ion binding"/>
    <property type="evidence" value="ECO:0007669"/>
    <property type="project" value="InterPro"/>
</dbReference>
<feature type="coiled-coil region" evidence="6">
    <location>
        <begin position="48"/>
        <end position="75"/>
    </location>
</feature>
<dbReference type="GO" id="GO:0005634">
    <property type="term" value="C:nucleus"/>
    <property type="evidence" value="ECO:0007669"/>
    <property type="project" value="UniProtKB-SubCell"/>
</dbReference>
<evidence type="ECO:0000256" key="2">
    <source>
        <dbReference type="ARBA" id="ARBA00022723"/>
    </source>
</evidence>
<dbReference type="GeneID" id="25775345"/>
<evidence type="ECO:0000259" key="7">
    <source>
        <dbReference type="PROSITE" id="PS50048"/>
    </source>
</evidence>
<dbReference type="PROSITE" id="PS00463">
    <property type="entry name" value="ZN2_CY6_FUNGAL_1"/>
    <property type="match status" value="1"/>
</dbReference>
<dbReference type="AlphaFoldDB" id="G9PBX0"/>
<dbReference type="InterPro" id="IPR001138">
    <property type="entry name" value="Zn2Cys6_DnaBD"/>
</dbReference>
<protein>
    <recommendedName>
        <fullName evidence="7">Zn(2)-C6 fungal-type domain-containing protein</fullName>
    </recommendedName>
</protein>
<dbReference type="InterPro" id="IPR036864">
    <property type="entry name" value="Zn2-C6_fun-type_DNA-bd_sf"/>
</dbReference>
<dbReference type="SUPFAM" id="SSF57701">
    <property type="entry name" value="Zn2/Cys6 DNA-binding domain"/>
    <property type="match status" value="1"/>
</dbReference>
<keyword evidence="3" id="KW-0805">Transcription regulation</keyword>
<sequence length="317" mass="35097">MNGAHSRRIACKLCRDRKVRCGGEQPACEKCRRAGEECVYLSTQRPTKADLLQTVEDLQKRLDEAEAHIAKMSASINAVALTDMDRLHQQHSLLSSVPLTNGFIEPLQTAMSQQQSGLSQFRVDGDMMLDSSDNGFNTRSEPFIQGGDSQLWHADMRNWPWSSPVPTRDTDEAARVSEETGAAILDTVAKFSSAVFRSQADACGMATSVADYIAWLRNAPQGGNGMTNKDPIYMALLGTLETRLRELCEVSQSSNRSALRELVTSLEVIAPPGRATAIRLATIEEDLNKEVQERADFFRTRYTPCALLKEQQARDSP</sequence>
<evidence type="ECO:0000256" key="6">
    <source>
        <dbReference type="SAM" id="Coils"/>
    </source>
</evidence>
<organism evidence="8 9">
    <name type="scientific">Hypocrea atroviridis (strain ATCC 20476 / IMI 206040)</name>
    <name type="common">Trichoderma atroviride</name>
    <dbReference type="NCBI Taxonomy" id="452589"/>
    <lineage>
        <taxon>Eukaryota</taxon>
        <taxon>Fungi</taxon>
        <taxon>Dikarya</taxon>
        <taxon>Ascomycota</taxon>
        <taxon>Pezizomycotina</taxon>
        <taxon>Sordariomycetes</taxon>
        <taxon>Hypocreomycetidae</taxon>
        <taxon>Hypocreales</taxon>
        <taxon>Hypocreaceae</taxon>
        <taxon>Trichoderma</taxon>
    </lineage>
</organism>
<dbReference type="KEGG" id="tatv:25775345"/>
<accession>G9PBX0</accession>
<dbReference type="SMART" id="SM00066">
    <property type="entry name" value="GAL4"/>
    <property type="match status" value="1"/>
</dbReference>
<evidence type="ECO:0000313" key="9">
    <source>
        <dbReference type="Proteomes" id="UP000005426"/>
    </source>
</evidence>
<evidence type="ECO:0000256" key="4">
    <source>
        <dbReference type="ARBA" id="ARBA00023163"/>
    </source>
</evidence>
<dbReference type="PANTHER" id="PTHR47338">
    <property type="entry name" value="ZN(II)2CYS6 TRANSCRIPTION FACTOR (EUROFUNG)-RELATED"/>
    <property type="match status" value="1"/>
</dbReference>
<evidence type="ECO:0000256" key="5">
    <source>
        <dbReference type="ARBA" id="ARBA00023242"/>
    </source>
</evidence>
<dbReference type="InterPro" id="IPR050815">
    <property type="entry name" value="TF_fung"/>
</dbReference>
<gene>
    <name evidence="8" type="ORF">TRIATDRAFT_133358</name>
</gene>
<feature type="domain" description="Zn(2)-C6 fungal-type" evidence="7">
    <location>
        <begin position="10"/>
        <end position="40"/>
    </location>
</feature>
<dbReference type="Proteomes" id="UP000005426">
    <property type="component" value="Unassembled WGS sequence"/>
</dbReference>
<dbReference type="eggNOG" id="ENOG502STA4">
    <property type="taxonomic scope" value="Eukaryota"/>
</dbReference>
<evidence type="ECO:0000313" key="8">
    <source>
        <dbReference type="EMBL" id="EHK39353.1"/>
    </source>
</evidence>
<comment type="caution">
    <text evidence="8">The sequence shown here is derived from an EMBL/GenBank/DDBJ whole genome shotgun (WGS) entry which is preliminary data.</text>
</comment>